<evidence type="ECO:0000259" key="3">
    <source>
        <dbReference type="Pfam" id="PF07282"/>
    </source>
</evidence>
<proteinExistence type="predicted"/>
<dbReference type="GO" id="GO:0003677">
    <property type="term" value="F:DNA binding"/>
    <property type="evidence" value="ECO:0007669"/>
    <property type="project" value="UniProtKB-KW"/>
</dbReference>
<sequence>KLAILQRKLSRKPKGSSNKNEEVKDLSIREWTCPVCKAVHNRDINAAKNILKEGLRILGISA</sequence>
<feature type="domain" description="Cas12f1-like TNB" evidence="3">
    <location>
        <begin position="16"/>
        <end position="50"/>
    </location>
</feature>
<evidence type="ECO:0000256" key="1">
    <source>
        <dbReference type="ARBA" id="ARBA00023125"/>
    </source>
</evidence>
<reference evidence="4 5" key="1">
    <citation type="submission" date="2017-08" db="EMBL/GenBank/DDBJ databases">
        <title>Analysis of Fusobacterium persistence and antibiotic response in human colorectal.</title>
        <authorList>
            <person name="Bullman S."/>
        </authorList>
    </citation>
    <scope>NUCLEOTIDE SEQUENCE [LARGE SCALE GENOMIC DNA]</scope>
    <source>
        <strain evidence="4 5">P2_CP</strain>
    </source>
</reference>
<dbReference type="AlphaFoldDB" id="A0A2G9FLI5"/>
<evidence type="ECO:0000313" key="4">
    <source>
        <dbReference type="EMBL" id="PIM93564.1"/>
    </source>
</evidence>
<comment type="caution">
    <text evidence="4">The sequence shown here is derived from an EMBL/GenBank/DDBJ whole genome shotgun (WGS) entry which is preliminary data.</text>
</comment>
<dbReference type="EMBL" id="NPND01000002">
    <property type="protein sequence ID" value="PIM93564.1"/>
    <property type="molecule type" value="Genomic_DNA"/>
</dbReference>
<protein>
    <recommendedName>
        <fullName evidence="3">Cas12f1-like TNB domain-containing protein</fullName>
    </recommendedName>
</protein>
<accession>A0A2G9FLI5</accession>
<organism evidence="4 5">
    <name type="scientific">Fusobacterium animalis</name>
    <dbReference type="NCBI Taxonomy" id="76859"/>
    <lineage>
        <taxon>Bacteria</taxon>
        <taxon>Fusobacteriati</taxon>
        <taxon>Fusobacteriota</taxon>
        <taxon>Fusobacteriia</taxon>
        <taxon>Fusobacteriales</taxon>
        <taxon>Fusobacteriaceae</taxon>
        <taxon>Fusobacterium</taxon>
    </lineage>
</organism>
<feature type="region of interest" description="Disordered" evidence="2">
    <location>
        <begin position="1"/>
        <end position="21"/>
    </location>
</feature>
<keyword evidence="1" id="KW-0238">DNA-binding</keyword>
<dbReference type="InterPro" id="IPR010095">
    <property type="entry name" value="Cas12f1-like_TNB"/>
</dbReference>
<dbReference type="RefSeq" id="WP_158410972.1">
    <property type="nucleotide sequence ID" value="NZ_NPND01000002.1"/>
</dbReference>
<name>A0A2G9FLI5_9FUSO</name>
<feature type="non-terminal residue" evidence="4">
    <location>
        <position position="1"/>
    </location>
</feature>
<evidence type="ECO:0000256" key="2">
    <source>
        <dbReference type="SAM" id="MobiDB-lite"/>
    </source>
</evidence>
<dbReference type="Pfam" id="PF07282">
    <property type="entry name" value="Cas12f1-like_TNB"/>
    <property type="match status" value="1"/>
</dbReference>
<gene>
    <name evidence="4" type="ORF">CI114_01215</name>
</gene>
<dbReference type="Proteomes" id="UP000230719">
    <property type="component" value="Unassembled WGS sequence"/>
</dbReference>
<evidence type="ECO:0000313" key="5">
    <source>
        <dbReference type="Proteomes" id="UP000230719"/>
    </source>
</evidence>